<sequence length="74" mass="8600">MEILDLKNLHCPMPILKTKQALQKMKEGEEITVVTTDPHSEIDFKAFLGKTSNQLMKFWVKDGEYFFIIKKING</sequence>
<dbReference type="PANTHER" id="PTHR33279:SF6">
    <property type="entry name" value="SULFUR CARRIER PROTEIN YEDF-RELATED"/>
    <property type="match status" value="1"/>
</dbReference>
<dbReference type="RefSeq" id="WP_018122990.1">
    <property type="nucleotide sequence ID" value="NZ_CP115969.1"/>
</dbReference>
<evidence type="ECO:0000259" key="2">
    <source>
        <dbReference type="Pfam" id="PF01206"/>
    </source>
</evidence>
<comment type="caution">
    <text evidence="3">The sequence shown here is derived from an EMBL/GenBank/DDBJ whole genome shotgun (WGS) entry which is preliminary data.</text>
</comment>
<comment type="similarity">
    <text evidence="1">Belongs to the sulfur carrier protein TusA family.</text>
</comment>
<dbReference type="Pfam" id="PF01206">
    <property type="entry name" value="TusA"/>
    <property type="match status" value="1"/>
</dbReference>
<name>A0AB35C1P7_9GAMM</name>
<feature type="domain" description="UPF0033" evidence="2">
    <location>
        <begin position="3"/>
        <end position="71"/>
    </location>
</feature>
<evidence type="ECO:0000313" key="4">
    <source>
        <dbReference type="Proteomes" id="UP000680020"/>
    </source>
</evidence>
<dbReference type="InterPro" id="IPR001455">
    <property type="entry name" value="TusA-like"/>
</dbReference>
<organism evidence="3 4">
    <name type="scientific">Wohlfahrtiimonas chitiniclastica</name>
    <dbReference type="NCBI Taxonomy" id="400946"/>
    <lineage>
        <taxon>Bacteria</taxon>
        <taxon>Pseudomonadati</taxon>
        <taxon>Pseudomonadota</taxon>
        <taxon>Gammaproteobacteria</taxon>
        <taxon>Cardiobacteriales</taxon>
        <taxon>Ignatzschineriaceae</taxon>
        <taxon>Wohlfahrtiimonas</taxon>
    </lineage>
</organism>
<accession>A0AB35C1P7</accession>
<dbReference type="InterPro" id="IPR036868">
    <property type="entry name" value="TusA-like_sf"/>
</dbReference>
<proteinExistence type="inferred from homology"/>
<dbReference type="Gene3D" id="3.30.110.40">
    <property type="entry name" value="TusA-like domain"/>
    <property type="match status" value="1"/>
</dbReference>
<dbReference type="AlphaFoldDB" id="A0AB35C1P7"/>
<dbReference type="SUPFAM" id="SSF64307">
    <property type="entry name" value="SirA-like"/>
    <property type="match status" value="1"/>
</dbReference>
<reference evidence="3" key="1">
    <citation type="submission" date="2021-03" db="EMBL/GenBank/DDBJ databases">
        <title>Identification and antibiotic profiling of Wohlfahrtiimonas chitiniclastica, an underestimated human pathogen.</title>
        <authorList>
            <person name="Kopf A."/>
            <person name="Bunk B."/>
            <person name="Coldewey S."/>
            <person name="Gunzer F."/>
            <person name="Riedel T."/>
            <person name="Schroettner P."/>
        </authorList>
    </citation>
    <scope>NUCLEOTIDE SEQUENCE</scope>
    <source>
        <strain evidence="3">DSM 100917</strain>
    </source>
</reference>
<dbReference type="PANTHER" id="PTHR33279">
    <property type="entry name" value="SULFUR CARRIER PROTEIN YEDF-RELATED"/>
    <property type="match status" value="1"/>
</dbReference>
<evidence type="ECO:0000313" key="3">
    <source>
        <dbReference type="EMBL" id="MBS7825336.1"/>
    </source>
</evidence>
<dbReference type="CDD" id="cd00291">
    <property type="entry name" value="SirA_YedF_YeeD"/>
    <property type="match status" value="1"/>
</dbReference>
<evidence type="ECO:0000256" key="1">
    <source>
        <dbReference type="ARBA" id="ARBA00008984"/>
    </source>
</evidence>
<gene>
    <name evidence="3" type="ORF">J7561_08995</name>
</gene>
<protein>
    <submittedName>
        <fullName evidence="3">Sulfurtransferase TusA family protein</fullName>
    </submittedName>
</protein>
<dbReference type="Proteomes" id="UP000680020">
    <property type="component" value="Unassembled WGS sequence"/>
</dbReference>
<dbReference type="EMBL" id="JAGIBU010000010">
    <property type="protein sequence ID" value="MBS7825336.1"/>
    <property type="molecule type" value="Genomic_DNA"/>
</dbReference>